<feature type="domain" description="CHCH" evidence="8">
    <location>
        <begin position="30"/>
        <end position="63"/>
    </location>
</feature>
<dbReference type="InterPro" id="IPR010625">
    <property type="entry name" value="CHCH"/>
</dbReference>
<dbReference type="PROSITE" id="PS51808">
    <property type="entry name" value="CHCH"/>
    <property type="match status" value="1"/>
</dbReference>
<evidence type="ECO:0000256" key="2">
    <source>
        <dbReference type="ARBA" id="ARBA00022490"/>
    </source>
</evidence>
<protein>
    <recommendedName>
        <fullName evidence="6">Cytochrome c oxidase assembly protein COX19</fullName>
    </recommendedName>
</protein>
<keyword evidence="10" id="KW-1185">Reference proteome</keyword>
<dbReference type="EMBL" id="KZ987957">
    <property type="protein sequence ID" value="RKP13723.1"/>
    <property type="molecule type" value="Genomic_DNA"/>
</dbReference>
<gene>
    <name evidence="9" type="ORF">BJ684DRAFT_9654</name>
</gene>
<dbReference type="InterPro" id="IPR051383">
    <property type="entry name" value="COX19"/>
</dbReference>
<dbReference type="GO" id="GO:0005758">
    <property type="term" value="C:mitochondrial intermembrane space"/>
    <property type="evidence" value="ECO:0007669"/>
    <property type="project" value="TreeGrafter"/>
</dbReference>
<feature type="region of interest" description="Disordered" evidence="7">
    <location>
        <begin position="72"/>
        <end position="110"/>
    </location>
</feature>
<reference evidence="10" key="1">
    <citation type="journal article" date="2018" name="Nat. Microbiol.">
        <title>Leveraging single-cell genomics to expand the fungal tree of life.</title>
        <authorList>
            <person name="Ahrendt S.R."/>
            <person name="Quandt C.A."/>
            <person name="Ciobanu D."/>
            <person name="Clum A."/>
            <person name="Salamov A."/>
            <person name="Andreopoulos B."/>
            <person name="Cheng J.F."/>
            <person name="Woyke T."/>
            <person name="Pelin A."/>
            <person name="Henrissat B."/>
            <person name="Reynolds N.K."/>
            <person name="Benny G.L."/>
            <person name="Smith M.E."/>
            <person name="James T.Y."/>
            <person name="Grigoriev I.V."/>
        </authorList>
    </citation>
    <scope>NUCLEOTIDE SEQUENCE [LARGE SCALE GENOMIC DNA]</scope>
</reference>
<dbReference type="AlphaFoldDB" id="A0A4P9Y4E4"/>
<name>A0A4P9Y4E4_9FUNG</name>
<evidence type="ECO:0000256" key="3">
    <source>
        <dbReference type="ARBA" id="ARBA00023157"/>
    </source>
</evidence>
<dbReference type="OrthoDB" id="268594at2759"/>
<comment type="subcellular location">
    <subcellularLocation>
        <location evidence="1">Cytoplasm</location>
    </subcellularLocation>
</comment>
<dbReference type="SUPFAM" id="SSF47072">
    <property type="entry name" value="Cysteine alpha-hairpin motif"/>
    <property type="match status" value="1"/>
</dbReference>
<keyword evidence="3" id="KW-1015">Disulfide bond</keyword>
<evidence type="ECO:0000256" key="4">
    <source>
        <dbReference type="ARBA" id="ARBA00037279"/>
    </source>
</evidence>
<feature type="compositionally biased region" description="Basic and acidic residues" evidence="7">
    <location>
        <begin position="88"/>
        <end position="110"/>
    </location>
</feature>
<organism evidence="9 10">
    <name type="scientific">Piptocephalis cylindrospora</name>
    <dbReference type="NCBI Taxonomy" id="1907219"/>
    <lineage>
        <taxon>Eukaryota</taxon>
        <taxon>Fungi</taxon>
        <taxon>Fungi incertae sedis</taxon>
        <taxon>Zoopagomycota</taxon>
        <taxon>Zoopagomycotina</taxon>
        <taxon>Zoopagomycetes</taxon>
        <taxon>Zoopagales</taxon>
        <taxon>Piptocephalidaceae</taxon>
        <taxon>Piptocephalis</taxon>
    </lineage>
</organism>
<dbReference type="Proteomes" id="UP000267251">
    <property type="component" value="Unassembled WGS sequence"/>
</dbReference>
<dbReference type="Pfam" id="PF06747">
    <property type="entry name" value="CHCH"/>
    <property type="match status" value="1"/>
</dbReference>
<evidence type="ECO:0000256" key="7">
    <source>
        <dbReference type="SAM" id="MobiDB-lite"/>
    </source>
</evidence>
<evidence type="ECO:0000313" key="10">
    <source>
        <dbReference type="Proteomes" id="UP000267251"/>
    </source>
</evidence>
<evidence type="ECO:0000256" key="1">
    <source>
        <dbReference type="ARBA" id="ARBA00004496"/>
    </source>
</evidence>
<dbReference type="PANTHER" id="PTHR21107:SF2">
    <property type="entry name" value="CYTOCHROME C OXIDASE ASSEMBLY PROTEIN COX19"/>
    <property type="match status" value="1"/>
</dbReference>
<evidence type="ECO:0000256" key="6">
    <source>
        <dbReference type="ARBA" id="ARBA00039385"/>
    </source>
</evidence>
<feature type="region of interest" description="Disordered" evidence="7">
    <location>
        <begin position="1"/>
        <end position="23"/>
    </location>
</feature>
<comment type="function">
    <text evidence="4">Required for the assembly of mitochondrial cytochrome c oxidase.</text>
</comment>
<dbReference type="PANTHER" id="PTHR21107">
    <property type="entry name" value="CYTOCHROME C OXIDASE ASSEMBLY PROTEIN COX19"/>
    <property type="match status" value="1"/>
</dbReference>
<sequence>MSFGRPPNVNPFKATPPDRGSFPLDHEGLCKEMMQEYMKCLQANRSNNGACRHLSEAYLKCRMDRGLMDQDDMRNLGFRSDQLDPSDDPTKKDPGMMKGDKRNDEGGQEE</sequence>
<keyword evidence="2" id="KW-0963">Cytoplasm</keyword>
<proteinExistence type="inferred from homology"/>
<evidence type="ECO:0000313" key="9">
    <source>
        <dbReference type="EMBL" id="RKP13723.1"/>
    </source>
</evidence>
<dbReference type="GO" id="GO:0033617">
    <property type="term" value="P:mitochondrial respiratory chain complex IV assembly"/>
    <property type="evidence" value="ECO:0007669"/>
    <property type="project" value="TreeGrafter"/>
</dbReference>
<dbReference type="InterPro" id="IPR009069">
    <property type="entry name" value="Cys_alpha_HP_mot_SF"/>
</dbReference>
<comment type="similarity">
    <text evidence="5">Belongs to the COX19 family.</text>
</comment>
<accession>A0A4P9Y4E4</accession>
<evidence type="ECO:0000256" key="5">
    <source>
        <dbReference type="ARBA" id="ARBA00038223"/>
    </source>
</evidence>
<evidence type="ECO:0000259" key="8">
    <source>
        <dbReference type="Pfam" id="PF06747"/>
    </source>
</evidence>